<comment type="caution">
    <text evidence="5">The sequence shown here is derived from an EMBL/GenBank/DDBJ whole genome shotgun (WGS) entry which is preliminary data.</text>
</comment>
<evidence type="ECO:0000256" key="2">
    <source>
        <dbReference type="ARBA" id="ARBA00022747"/>
    </source>
</evidence>
<feature type="domain" description="Type I restriction modification DNA specificity" evidence="4">
    <location>
        <begin position="6"/>
        <end position="171"/>
    </location>
</feature>
<comment type="similarity">
    <text evidence="1">Belongs to the type-I restriction system S methylase family.</text>
</comment>
<dbReference type="GO" id="GO:0004519">
    <property type="term" value="F:endonuclease activity"/>
    <property type="evidence" value="ECO:0007669"/>
    <property type="project" value="UniProtKB-KW"/>
</dbReference>
<keyword evidence="3" id="KW-0238">DNA-binding</keyword>
<dbReference type="CDD" id="cd17515">
    <property type="entry name" value="RMtype1_S_MjaORF132P_Sau1132ORF3780P-TRD1-CR1_like"/>
    <property type="match status" value="1"/>
</dbReference>
<dbReference type="PANTHER" id="PTHR43140:SF1">
    <property type="entry name" value="TYPE I RESTRICTION ENZYME ECOKI SPECIFICITY SUBUNIT"/>
    <property type="match status" value="1"/>
</dbReference>
<proteinExistence type="inferred from homology"/>
<dbReference type="Pfam" id="PF01420">
    <property type="entry name" value="Methylase_S"/>
    <property type="match status" value="2"/>
</dbReference>
<evidence type="ECO:0000256" key="3">
    <source>
        <dbReference type="ARBA" id="ARBA00023125"/>
    </source>
</evidence>
<dbReference type="InterPro" id="IPR044946">
    <property type="entry name" value="Restrct_endonuc_typeI_TRD_sf"/>
</dbReference>
<evidence type="ECO:0000259" key="4">
    <source>
        <dbReference type="Pfam" id="PF01420"/>
    </source>
</evidence>
<accession>A0ABS5S2Z1</accession>
<feature type="domain" description="Type I restriction modification DNA specificity" evidence="4">
    <location>
        <begin position="218"/>
        <end position="376"/>
    </location>
</feature>
<keyword evidence="5" id="KW-0378">Hydrolase</keyword>
<dbReference type="InterPro" id="IPR000055">
    <property type="entry name" value="Restrct_endonuc_typeI_TRD"/>
</dbReference>
<gene>
    <name evidence="5" type="ORF">KIV10_01395</name>
</gene>
<protein>
    <submittedName>
        <fullName evidence="5">Restriction endonuclease subunit S</fullName>
        <ecNumber evidence="5">3.1.21.-</ecNumber>
    </submittedName>
</protein>
<dbReference type="PANTHER" id="PTHR43140">
    <property type="entry name" value="TYPE-1 RESTRICTION ENZYME ECOKI SPECIFICITY PROTEIN"/>
    <property type="match status" value="1"/>
</dbReference>
<reference evidence="5 6" key="1">
    <citation type="submission" date="2021-05" db="EMBL/GenBank/DDBJ databases">
        <title>Aequorivita echinoideorum JCM 30378 genome.</title>
        <authorList>
            <person name="Zhang H."/>
            <person name="Li C."/>
        </authorList>
    </citation>
    <scope>NUCLEOTIDE SEQUENCE [LARGE SCALE GENOMIC DNA]</scope>
    <source>
        <strain evidence="5 6">JCM30378</strain>
    </source>
</reference>
<keyword evidence="5" id="KW-0540">Nuclease</keyword>
<keyword evidence="5" id="KW-0255">Endonuclease</keyword>
<dbReference type="RefSeq" id="WP_214111699.1">
    <property type="nucleotide sequence ID" value="NZ_JAHCTB010000001.1"/>
</dbReference>
<dbReference type="Proteomes" id="UP001297092">
    <property type="component" value="Unassembled WGS sequence"/>
</dbReference>
<dbReference type="Gene3D" id="3.90.220.20">
    <property type="entry name" value="DNA methylase specificity domains"/>
    <property type="match status" value="2"/>
</dbReference>
<dbReference type="InterPro" id="IPR051212">
    <property type="entry name" value="Type-I_RE_S_subunit"/>
</dbReference>
<dbReference type="SUPFAM" id="SSF116734">
    <property type="entry name" value="DNA methylase specificity domain"/>
    <property type="match status" value="2"/>
</dbReference>
<name>A0ABS5S2Z1_9FLAO</name>
<sequence length="608" mass="69005">MKDKLPKDWKWSLIGNHCKTTSGGTPNRGISSFWNGNIAWLKSGELNDGLITSNSEFISQDGLKNSSAKIFPKGTLLLALYGATAGRLGYLNFESATNQAVCAIFPNENELIKEYIFHYLKLKRGQIINDSFGGAQPNISQTYIRNFSIPLPPFPEQQAIVQVLEATFDKIDQAISLVEKNIQKIQELNESVLDEVFEYSTFEKVILKNVVINTPQINPKLKPKDKFTYIDISAIDNSIQKITNPNSFIGKNAPSRAKKQIQKGDILFSTTRPKNKNIAKVEEDYENPIATTGFSVLRASEIIDKNYLFHFVTSDNIQAQIEPFIRGAQYPAISDKNILETKIPFPNITEQKKIAKYLDDITEKNSRLIKHYQNKLHSLQDLKKSVLDSAFKGKLKHEVAEIENSTVLDSLFPDLDAYSEVANLQQAIIVLKTKQTFGSGRGKVYLQKTSANIQKVEDVDIPYEFNMSHHGDFSWKLSEDLDKNPYLIKISTEYGDVFEIRKEKKKEVSEAIKSDKYSKFANAVKEMLAVYKDDLIEGVTDRVELLNTVMRAMKETNSIIGNTIYKFMGDWKISQNGYNTKADKFNPHETFAMIGLVRRLGWDKKLIE</sequence>
<evidence type="ECO:0000256" key="1">
    <source>
        <dbReference type="ARBA" id="ARBA00010923"/>
    </source>
</evidence>
<evidence type="ECO:0000313" key="6">
    <source>
        <dbReference type="Proteomes" id="UP001297092"/>
    </source>
</evidence>
<dbReference type="GO" id="GO:0016787">
    <property type="term" value="F:hydrolase activity"/>
    <property type="evidence" value="ECO:0007669"/>
    <property type="project" value="UniProtKB-KW"/>
</dbReference>
<dbReference type="EC" id="3.1.21.-" evidence="5"/>
<keyword evidence="6" id="KW-1185">Reference proteome</keyword>
<evidence type="ECO:0000313" key="5">
    <source>
        <dbReference type="EMBL" id="MBT0606825.1"/>
    </source>
</evidence>
<dbReference type="EMBL" id="JAHCTB010000001">
    <property type="protein sequence ID" value="MBT0606825.1"/>
    <property type="molecule type" value="Genomic_DNA"/>
</dbReference>
<keyword evidence="2" id="KW-0680">Restriction system</keyword>
<organism evidence="5 6">
    <name type="scientific">Aequorivita echinoideorum</name>
    <dbReference type="NCBI Taxonomy" id="1549647"/>
    <lineage>
        <taxon>Bacteria</taxon>
        <taxon>Pseudomonadati</taxon>
        <taxon>Bacteroidota</taxon>
        <taxon>Flavobacteriia</taxon>
        <taxon>Flavobacteriales</taxon>
        <taxon>Flavobacteriaceae</taxon>
        <taxon>Aequorivita</taxon>
    </lineage>
</organism>